<keyword evidence="2" id="KW-1185">Reference proteome</keyword>
<evidence type="ECO:0000313" key="2">
    <source>
        <dbReference type="Proteomes" id="UP001165488"/>
    </source>
</evidence>
<sequence>MKINLAIIGLFFLIIPQNLFSQDQKSNKFQVHVNYLNIENKIRGGANSGIGIGTEYHFPIVKSIGLDGIGGIGYERLLNCSLCQSEWFVNGYWAGIGLSKKFQIKDKHKFMTQVRYRYVGFERNEAELLEMDGTFVRWQEAKKPQDMLGFRFSYFLPVKVPVILSYTFENGSFHRMNSFSLGYQF</sequence>
<dbReference type="EMBL" id="JAKZGS010000012">
    <property type="protein sequence ID" value="MCH7399051.1"/>
    <property type="molecule type" value="Genomic_DNA"/>
</dbReference>
<reference evidence="1" key="1">
    <citation type="submission" date="2022-03" db="EMBL/GenBank/DDBJ databases">
        <title>De novo assembled genomes of Belliella spp. (Cyclobacteriaceae) strains.</title>
        <authorList>
            <person name="Szabo A."/>
            <person name="Korponai K."/>
            <person name="Felfoldi T."/>
        </authorList>
    </citation>
    <scope>NUCLEOTIDE SEQUENCE</scope>
    <source>
        <strain evidence="1">DSM 107340</strain>
    </source>
</reference>
<proteinExistence type="predicted"/>
<name>A0ABS9UR09_9BACT</name>
<dbReference type="RefSeq" id="WP_241275555.1">
    <property type="nucleotide sequence ID" value="NZ_JAKZGS010000012.1"/>
</dbReference>
<gene>
    <name evidence="1" type="ORF">MM236_13685</name>
</gene>
<protein>
    <recommendedName>
        <fullName evidence="3">Outer membrane protein beta-barrel domain-containing protein</fullName>
    </recommendedName>
</protein>
<organism evidence="1 2">
    <name type="scientific">Belliella calami</name>
    <dbReference type="NCBI Taxonomy" id="2923436"/>
    <lineage>
        <taxon>Bacteria</taxon>
        <taxon>Pseudomonadati</taxon>
        <taxon>Bacteroidota</taxon>
        <taxon>Cytophagia</taxon>
        <taxon>Cytophagales</taxon>
        <taxon>Cyclobacteriaceae</taxon>
        <taxon>Belliella</taxon>
    </lineage>
</organism>
<evidence type="ECO:0000313" key="1">
    <source>
        <dbReference type="EMBL" id="MCH7399051.1"/>
    </source>
</evidence>
<evidence type="ECO:0008006" key="3">
    <source>
        <dbReference type="Google" id="ProtNLM"/>
    </source>
</evidence>
<dbReference type="Proteomes" id="UP001165488">
    <property type="component" value="Unassembled WGS sequence"/>
</dbReference>
<comment type="caution">
    <text evidence="1">The sequence shown here is derived from an EMBL/GenBank/DDBJ whole genome shotgun (WGS) entry which is preliminary data.</text>
</comment>
<accession>A0ABS9UR09</accession>